<feature type="chain" id="PRO_5032471993" evidence="4">
    <location>
        <begin position="22"/>
        <end position="320"/>
    </location>
</feature>
<dbReference type="PROSITE" id="PS52050">
    <property type="entry name" value="WYL"/>
    <property type="match status" value="1"/>
</dbReference>
<dbReference type="EMBL" id="JACHJJ010000028">
    <property type="protein sequence ID" value="MBB5967038.1"/>
    <property type="molecule type" value="Genomic_DNA"/>
</dbReference>
<dbReference type="PANTHER" id="PTHR34580">
    <property type="match status" value="1"/>
</dbReference>
<proteinExistence type="predicted"/>
<dbReference type="GO" id="GO:0003677">
    <property type="term" value="F:DNA binding"/>
    <property type="evidence" value="ECO:0007669"/>
    <property type="project" value="UniProtKB-KW"/>
</dbReference>
<evidence type="ECO:0000313" key="6">
    <source>
        <dbReference type="EMBL" id="MBB5967038.1"/>
    </source>
</evidence>
<sequence>MRAARLMSVILLLQSRGGMTAAELARELEVSERTVHRDVLALSEAGVPVYADRGRGGGYRLLDGYRTRLTGLDRAEAEALFLSGVPEALREMGLGEVAATARLKAAAALSPSLRDAPATATQRFHLDAPGWFAGERPPPPALAPLARAVWDDRPVTVRYREAERTLEPYGLVLKGGVWYLATRTAIYRVDRFGDVVLHLDRRFARDRDFDLAAFWAGRAAEFSRSLFSRSLLREHVTLRLSPHGRRVLRSAADPAALPDALASMGEPDGQGWVTVRLPVESYEVAYGQVLRFGPDAEVLDPPGLRALMAGAAARMTALYG</sequence>
<dbReference type="PANTHER" id="PTHR34580:SF1">
    <property type="entry name" value="PROTEIN PAFC"/>
    <property type="match status" value="1"/>
</dbReference>
<dbReference type="PROSITE" id="PS00894">
    <property type="entry name" value="HTH_DEOR_1"/>
    <property type="match status" value="1"/>
</dbReference>
<comment type="caution">
    <text evidence="6">The sequence shown here is derived from an EMBL/GenBank/DDBJ whole genome shotgun (WGS) entry which is preliminary data.</text>
</comment>
<accession>A0A841DFF6</accession>
<evidence type="ECO:0000256" key="4">
    <source>
        <dbReference type="SAM" id="SignalP"/>
    </source>
</evidence>
<dbReference type="InterPro" id="IPR001034">
    <property type="entry name" value="DeoR_HTH"/>
</dbReference>
<dbReference type="AlphaFoldDB" id="A0A841DFF6"/>
<dbReference type="InterPro" id="IPR051534">
    <property type="entry name" value="CBASS_pafABC_assoc_protein"/>
</dbReference>
<keyword evidence="3" id="KW-0804">Transcription</keyword>
<gene>
    <name evidence="6" type="ORF">FHS22_006340</name>
</gene>
<keyword evidence="2 6" id="KW-0238">DNA-binding</keyword>
<dbReference type="GO" id="GO:0003700">
    <property type="term" value="F:DNA-binding transcription factor activity"/>
    <property type="evidence" value="ECO:0007669"/>
    <property type="project" value="InterPro"/>
</dbReference>
<feature type="domain" description="HTH deoR-type" evidence="5">
    <location>
        <begin position="2"/>
        <end position="60"/>
    </location>
</feature>
<dbReference type="Pfam" id="PF13280">
    <property type="entry name" value="WYL"/>
    <property type="match status" value="1"/>
</dbReference>
<dbReference type="Pfam" id="PF08279">
    <property type="entry name" value="HTH_11"/>
    <property type="match status" value="1"/>
</dbReference>
<evidence type="ECO:0000313" key="7">
    <source>
        <dbReference type="Proteomes" id="UP000562352"/>
    </source>
</evidence>
<evidence type="ECO:0000256" key="1">
    <source>
        <dbReference type="ARBA" id="ARBA00023015"/>
    </source>
</evidence>
<dbReference type="InterPro" id="IPR036388">
    <property type="entry name" value="WH-like_DNA-bd_sf"/>
</dbReference>
<dbReference type="InterPro" id="IPR018356">
    <property type="entry name" value="Tscrpt_reg_HTH_DeoR_CS"/>
</dbReference>
<protein>
    <submittedName>
        <fullName evidence="6">Putative DNA-binding transcriptional regulator YafY</fullName>
    </submittedName>
</protein>
<evidence type="ECO:0000256" key="3">
    <source>
        <dbReference type="ARBA" id="ARBA00023163"/>
    </source>
</evidence>
<keyword evidence="4" id="KW-0732">Signal</keyword>
<dbReference type="RefSeq" id="WP_184947712.1">
    <property type="nucleotide sequence ID" value="NZ_BAAAWZ010000004.1"/>
</dbReference>
<reference evidence="6 7" key="1">
    <citation type="submission" date="2020-08" db="EMBL/GenBank/DDBJ databases">
        <title>Genomic Encyclopedia of Type Strains, Phase III (KMG-III): the genomes of soil and plant-associated and newly described type strains.</title>
        <authorList>
            <person name="Whitman W."/>
        </authorList>
    </citation>
    <scope>NUCLEOTIDE SEQUENCE [LARGE SCALE GENOMIC DNA]</scope>
    <source>
        <strain evidence="6 7">CECT 3303</strain>
    </source>
</reference>
<dbReference type="PROSITE" id="PS51000">
    <property type="entry name" value="HTH_DEOR_2"/>
    <property type="match status" value="1"/>
</dbReference>
<dbReference type="Proteomes" id="UP000562352">
    <property type="component" value="Unassembled WGS sequence"/>
</dbReference>
<keyword evidence="1" id="KW-0805">Transcription regulation</keyword>
<dbReference type="InterPro" id="IPR036390">
    <property type="entry name" value="WH_DNA-bd_sf"/>
</dbReference>
<feature type="signal peptide" evidence="4">
    <location>
        <begin position="1"/>
        <end position="21"/>
    </location>
</feature>
<dbReference type="Pfam" id="PF25583">
    <property type="entry name" value="WCX"/>
    <property type="match status" value="1"/>
</dbReference>
<dbReference type="SUPFAM" id="SSF46785">
    <property type="entry name" value="Winged helix' DNA-binding domain"/>
    <property type="match status" value="1"/>
</dbReference>
<keyword evidence="7" id="KW-1185">Reference proteome</keyword>
<dbReference type="Gene3D" id="1.10.10.10">
    <property type="entry name" value="Winged helix-like DNA-binding domain superfamily/Winged helix DNA-binding domain"/>
    <property type="match status" value="1"/>
</dbReference>
<evidence type="ECO:0000256" key="2">
    <source>
        <dbReference type="ARBA" id="ARBA00023125"/>
    </source>
</evidence>
<dbReference type="InterPro" id="IPR013196">
    <property type="entry name" value="HTH_11"/>
</dbReference>
<organism evidence="6 7">
    <name type="scientific">Planomonospora venezuelensis</name>
    <dbReference type="NCBI Taxonomy" id="1999"/>
    <lineage>
        <taxon>Bacteria</taxon>
        <taxon>Bacillati</taxon>
        <taxon>Actinomycetota</taxon>
        <taxon>Actinomycetes</taxon>
        <taxon>Streptosporangiales</taxon>
        <taxon>Streptosporangiaceae</taxon>
        <taxon>Planomonospora</taxon>
    </lineage>
</organism>
<name>A0A841DFF6_PLAVE</name>
<dbReference type="InterPro" id="IPR057727">
    <property type="entry name" value="WCX_dom"/>
</dbReference>
<evidence type="ECO:0000259" key="5">
    <source>
        <dbReference type="PROSITE" id="PS51000"/>
    </source>
</evidence>
<dbReference type="InterPro" id="IPR026881">
    <property type="entry name" value="WYL_dom"/>
</dbReference>